<reference evidence="2" key="1">
    <citation type="submission" date="2021-01" db="EMBL/GenBank/DDBJ databases">
        <authorList>
            <person name="Corre E."/>
            <person name="Pelletier E."/>
            <person name="Niang G."/>
            <person name="Scheremetjew M."/>
            <person name="Finn R."/>
            <person name="Kale V."/>
            <person name="Holt S."/>
            <person name="Cochrane G."/>
            <person name="Meng A."/>
            <person name="Brown T."/>
            <person name="Cohen L."/>
        </authorList>
    </citation>
    <scope>NUCLEOTIDE SEQUENCE</scope>
    <source>
        <strain evidence="2">Grunow 1884</strain>
    </source>
</reference>
<proteinExistence type="predicted"/>
<dbReference type="Gene3D" id="3.40.50.1820">
    <property type="entry name" value="alpha/beta hydrolase"/>
    <property type="match status" value="1"/>
</dbReference>
<evidence type="ECO:0000256" key="1">
    <source>
        <dbReference type="SAM" id="MobiDB-lite"/>
    </source>
</evidence>
<sequence>MQEQSTQDPRLDEAPSLRVPGDESAAEGPFKGVFASAAGFFESIGRVSRGGSKRFHRLHREKWTQDSYLDEVISLRAPGDDSAEPTHVVIVLSGLYDGPEAILETPDFGGNYADLPRHVSSVLEQKRKGEKVVSAPRASIGGDRSFDGSAAYDRDSEGPKDWSIKYVFPIPPKRTMEWPGGAEEGVRAYYTYKTDMNGKAEEDKIIDSEMAGATAAVLHLIERETVTLRKSEEKYGPAEKRVILAGCSQGGTVAINAVSTTDEQVLAALVPMRTIAMSHSDRAVEARMNNDRNAAMRLAGIPVYWYKAQEDDVYPGQWSEECFGRWVSKGKFEKVERCEEPGLTHEERSEKEVHYLAAKVVETFLLRG</sequence>
<name>A0A7S2ELS7_TRICV</name>
<gene>
    <name evidence="2" type="ORF">OSIN01602_LOCUS12505</name>
</gene>
<feature type="region of interest" description="Disordered" evidence="1">
    <location>
        <begin position="1"/>
        <end position="28"/>
    </location>
</feature>
<dbReference type="EMBL" id="HBGO01021785">
    <property type="protein sequence ID" value="CAD9344290.1"/>
    <property type="molecule type" value="Transcribed_RNA"/>
</dbReference>
<evidence type="ECO:0000313" key="2">
    <source>
        <dbReference type="EMBL" id="CAD9344290.1"/>
    </source>
</evidence>
<evidence type="ECO:0008006" key="3">
    <source>
        <dbReference type="Google" id="ProtNLM"/>
    </source>
</evidence>
<organism evidence="2">
    <name type="scientific">Trieres chinensis</name>
    <name type="common">Marine centric diatom</name>
    <name type="synonym">Odontella sinensis</name>
    <dbReference type="NCBI Taxonomy" id="1514140"/>
    <lineage>
        <taxon>Eukaryota</taxon>
        <taxon>Sar</taxon>
        <taxon>Stramenopiles</taxon>
        <taxon>Ochrophyta</taxon>
        <taxon>Bacillariophyta</taxon>
        <taxon>Mediophyceae</taxon>
        <taxon>Biddulphiophycidae</taxon>
        <taxon>Eupodiscales</taxon>
        <taxon>Parodontellaceae</taxon>
        <taxon>Trieres</taxon>
    </lineage>
</organism>
<dbReference type="AlphaFoldDB" id="A0A7S2ELS7"/>
<protein>
    <recommendedName>
        <fullName evidence="3">Phospholipase/carboxylesterase/thioesterase domain-containing protein</fullName>
    </recommendedName>
</protein>
<dbReference type="SUPFAM" id="SSF53474">
    <property type="entry name" value="alpha/beta-Hydrolases"/>
    <property type="match status" value="1"/>
</dbReference>
<accession>A0A7S2ELS7</accession>
<dbReference type="InterPro" id="IPR029058">
    <property type="entry name" value="AB_hydrolase_fold"/>
</dbReference>